<organism evidence="2">
    <name type="scientific">mine drainage metagenome</name>
    <dbReference type="NCBI Taxonomy" id="410659"/>
    <lineage>
        <taxon>unclassified sequences</taxon>
        <taxon>metagenomes</taxon>
        <taxon>ecological metagenomes</taxon>
    </lineage>
</organism>
<evidence type="ECO:0000313" key="2">
    <source>
        <dbReference type="EMBL" id="OIQ66456.1"/>
    </source>
</evidence>
<dbReference type="InterPro" id="IPR031107">
    <property type="entry name" value="Small_HSP"/>
</dbReference>
<gene>
    <name evidence="2" type="primary">hspA_16</name>
    <name evidence="2" type="ORF">GALL_519710</name>
</gene>
<dbReference type="PANTHER" id="PTHR11527">
    <property type="entry name" value="HEAT-SHOCK PROTEIN 20 FAMILY MEMBER"/>
    <property type="match status" value="1"/>
</dbReference>
<reference evidence="2" key="1">
    <citation type="submission" date="2016-10" db="EMBL/GenBank/DDBJ databases">
        <title>Sequence of Gallionella enrichment culture.</title>
        <authorList>
            <person name="Poehlein A."/>
            <person name="Muehling M."/>
            <person name="Daniel R."/>
        </authorList>
    </citation>
    <scope>NUCLEOTIDE SEQUENCE</scope>
</reference>
<sequence>MTILRTREPQVLPATAASLEPFRLMRDFLRWDPLRDLDLNTPSGAFMPSFDVKEGPDAYQFRADLPGIQEAELEISLEGNRLTVAGKREVEAAQEGERWHLAERSHGTFSRTFSLPEDVDSEKVVAELRNGVLTLMVPKRPEVRPKKISVSLG</sequence>
<dbReference type="EMBL" id="MLJW01006584">
    <property type="protein sequence ID" value="OIQ66456.1"/>
    <property type="molecule type" value="Genomic_DNA"/>
</dbReference>
<feature type="domain" description="SHSP" evidence="1">
    <location>
        <begin position="41"/>
        <end position="153"/>
    </location>
</feature>
<accession>A0A1J5P6R0</accession>
<evidence type="ECO:0000259" key="1">
    <source>
        <dbReference type="PROSITE" id="PS01031"/>
    </source>
</evidence>
<name>A0A1J5P6R0_9ZZZZ</name>
<dbReference type="Pfam" id="PF00011">
    <property type="entry name" value="HSP20"/>
    <property type="match status" value="1"/>
</dbReference>
<dbReference type="AlphaFoldDB" id="A0A1J5P6R0"/>
<dbReference type="CDD" id="cd06464">
    <property type="entry name" value="ACD_sHsps-like"/>
    <property type="match status" value="1"/>
</dbReference>
<comment type="caution">
    <text evidence="2">The sequence shown here is derived from an EMBL/GenBank/DDBJ whole genome shotgun (WGS) entry which is preliminary data.</text>
</comment>
<proteinExistence type="predicted"/>
<dbReference type="InterPro" id="IPR008978">
    <property type="entry name" value="HSP20-like_chaperone"/>
</dbReference>
<dbReference type="PROSITE" id="PS01031">
    <property type="entry name" value="SHSP"/>
    <property type="match status" value="1"/>
</dbReference>
<dbReference type="Gene3D" id="2.60.40.790">
    <property type="match status" value="1"/>
</dbReference>
<dbReference type="SUPFAM" id="SSF49764">
    <property type="entry name" value="HSP20-like chaperones"/>
    <property type="match status" value="1"/>
</dbReference>
<protein>
    <submittedName>
        <fullName evidence="2">Spore protein SP21</fullName>
    </submittedName>
</protein>
<dbReference type="InterPro" id="IPR002068">
    <property type="entry name" value="A-crystallin/Hsp20_dom"/>
</dbReference>